<dbReference type="Pfam" id="PF13657">
    <property type="entry name" value="Couple_hipA"/>
    <property type="match status" value="1"/>
</dbReference>
<dbReference type="InterPro" id="IPR017508">
    <property type="entry name" value="HipA_N1"/>
</dbReference>
<dbReference type="InterPro" id="IPR012893">
    <property type="entry name" value="HipA-like_C"/>
</dbReference>
<dbReference type="PANTHER" id="PTHR37419:SF1">
    <property type="entry name" value="SERINE_THREONINE-PROTEIN KINASE TOXIN HIPA"/>
    <property type="match status" value="1"/>
</dbReference>
<keyword evidence="3 6" id="KW-0418">Kinase</keyword>
<sequence>MARAAVLGVHLLDAAGMPRRVGILSRDGEGATAFLVDEAYLRDPARPVLSLGWQVPGDEVATRGRLAARGDKIGLNGHLPPWFAGLLPEGALRDLVLAEMGPGRHDQFDLLMRLGGDLPGAVLVTPETAPPETAGPLHLERLAGLDLPQPEGLIKFSLAGVQLKFSAAPAGARLTVPARGGEGRAILKVPAARYPGLPEAEFAAMTLCRMIGVATADCRLVPVDRIDGLPAGFLAGGAMALAVDRFDRPEEGRRLHMEDAGQVVGAVGERKYTMATYETILNMIRRFSTDWRADVLEGIRRIVADVLVGNGDNHLKNWSFLFPGGGAVRLSPAYDIVPTVLFAPADQLALRFVGTHGFSAVTLRRFRRVADFLGLDPDWIEREVRDTVLTALGLWPAALREHLGAVQAERLTARLETLALVQEARG</sequence>
<evidence type="ECO:0000256" key="1">
    <source>
        <dbReference type="ARBA" id="ARBA00010164"/>
    </source>
</evidence>
<dbReference type="AlphaFoldDB" id="A0A4R2CV70"/>
<evidence type="ECO:0000256" key="3">
    <source>
        <dbReference type="ARBA" id="ARBA00022777"/>
    </source>
</evidence>
<dbReference type="RefSeq" id="WP_133034610.1">
    <property type="nucleotide sequence ID" value="NZ_BAABEI010000003.1"/>
</dbReference>
<dbReference type="Gene3D" id="1.10.1070.20">
    <property type="match status" value="1"/>
</dbReference>
<evidence type="ECO:0000259" key="4">
    <source>
        <dbReference type="Pfam" id="PF07804"/>
    </source>
</evidence>
<name>A0A4R2CV70_SHIGR</name>
<dbReference type="GO" id="GO:0004674">
    <property type="term" value="F:protein serine/threonine kinase activity"/>
    <property type="evidence" value="ECO:0007669"/>
    <property type="project" value="TreeGrafter"/>
</dbReference>
<evidence type="ECO:0000259" key="5">
    <source>
        <dbReference type="Pfam" id="PF13657"/>
    </source>
</evidence>
<dbReference type="Pfam" id="PF07804">
    <property type="entry name" value="HipA_C"/>
    <property type="match status" value="1"/>
</dbReference>
<comment type="similarity">
    <text evidence="1">Belongs to the HipA Ser/Thr kinase family.</text>
</comment>
<protein>
    <submittedName>
        <fullName evidence="6">Serine/threonine-protein kinase HipA</fullName>
    </submittedName>
</protein>
<organism evidence="6 7">
    <name type="scientific">Shinella granuli</name>
    <dbReference type="NCBI Taxonomy" id="323621"/>
    <lineage>
        <taxon>Bacteria</taxon>
        <taxon>Pseudomonadati</taxon>
        <taxon>Pseudomonadota</taxon>
        <taxon>Alphaproteobacteria</taxon>
        <taxon>Hyphomicrobiales</taxon>
        <taxon>Rhizobiaceae</taxon>
        <taxon>Shinella</taxon>
    </lineage>
</organism>
<reference evidence="6 7" key="1">
    <citation type="submission" date="2019-03" db="EMBL/GenBank/DDBJ databases">
        <title>Genomic Encyclopedia of Type Strains, Phase IV (KMG-IV): sequencing the most valuable type-strain genomes for metagenomic binning, comparative biology and taxonomic classification.</title>
        <authorList>
            <person name="Goeker M."/>
        </authorList>
    </citation>
    <scope>NUCLEOTIDE SEQUENCE [LARGE SCALE GENOMIC DNA]</scope>
    <source>
        <strain evidence="6 7">DSM 18401</strain>
    </source>
</reference>
<gene>
    <name evidence="6" type="ORF">EV665_1082</name>
</gene>
<dbReference type="Proteomes" id="UP000295351">
    <property type="component" value="Unassembled WGS sequence"/>
</dbReference>
<keyword evidence="2" id="KW-0808">Transferase</keyword>
<evidence type="ECO:0000313" key="6">
    <source>
        <dbReference type="EMBL" id="TCN44863.1"/>
    </source>
</evidence>
<evidence type="ECO:0000313" key="7">
    <source>
        <dbReference type="Proteomes" id="UP000295351"/>
    </source>
</evidence>
<dbReference type="PANTHER" id="PTHR37419">
    <property type="entry name" value="SERINE/THREONINE-PROTEIN KINASE TOXIN HIPA"/>
    <property type="match status" value="1"/>
</dbReference>
<dbReference type="EMBL" id="SLVX01000008">
    <property type="protein sequence ID" value="TCN44863.1"/>
    <property type="molecule type" value="Genomic_DNA"/>
</dbReference>
<dbReference type="NCBIfam" id="TIGR03071">
    <property type="entry name" value="couple_hipA"/>
    <property type="match status" value="1"/>
</dbReference>
<comment type="caution">
    <text evidence="6">The sequence shown here is derived from an EMBL/GenBank/DDBJ whole genome shotgun (WGS) entry which is preliminary data.</text>
</comment>
<feature type="domain" description="HipA-like C-terminal" evidence="4">
    <location>
        <begin position="156"/>
        <end position="391"/>
    </location>
</feature>
<evidence type="ECO:0000256" key="2">
    <source>
        <dbReference type="ARBA" id="ARBA00022679"/>
    </source>
</evidence>
<proteinExistence type="inferred from homology"/>
<dbReference type="GO" id="GO:0005829">
    <property type="term" value="C:cytosol"/>
    <property type="evidence" value="ECO:0007669"/>
    <property type="project" value="TreeGrafter"/>
</dbReference>
<accession>A0A4R2CV70</accession>
<dbReference type="InterPro" id="IPR052028">
    <property type="entry name" value="HipA_Ser/Thr_kinase"/>
</dbReference>
<keyword evidence="7" id="KW-1185">Reference proteome</keyword>
<feature type="domain" description="HipA N-terminal subdomain 1" evidence="5">
    <location>
        <begin position="19"/>
        <end position="123"/>
    </location>
</feature>